<evidence type="ECO:0000313" key="2">
    <source>
        <dbReference type="Proteomes" id="UP000053480"/>
    </source>
</evidence>
<dbReference type="EMBL" id="JZWS03000007">
    <property type="protein sequence ID" value="MEW9491768.1"/>
    <property type="molecule type" value="Genomic_DNA"/>
</dbReference>
<evidence type="ECO:0000313" key="1">
    <source>
        <dbReference type="EMBL" id="MEW9491768.1"/>
    </source>
</evidence>
<reference evidence="1" key="1">
    <citation type="submission" date="2024-07" db="EMBL/GenBank/DDBJ databases">
        <title>Metagenome and Metagenome-Assembled Genomes of Archaea from a hot spring from the geothermal field of Los Azufres, Mexico.</title>
        <authorList>
            <person name="Marin-Paredes R."/>
            <person name="Martinez-Romero E."/>
            <person name="Servin-Garciduenas L.E."/>
        </authorList>
    </citation>
    <scope>NUCLEOTIDE SEQUENCE</scope>
    <source>
        <strain evidence="1">AZ1-454</strain>
    </source>
</reference>
<name>A0ACC6TPM8_9CREN</name>
<dbReference type="Proteomes" id="UP000053480">
    <property type="component" value="Unassembled WGS sequence"/>
</dbReference>
<protein>
    <submittedName>
        <fullName evidence="1">VIT1/CCC1 family protein</fullName>
    </submittedName>
</protein>
<proteinExistence type="predicted"/>
<comment type="caution">
    <text evidence="1">The sequence shown here is derived from an EMBL/GenBank/DDBJ whole genome shotgun (WGS) entry which is preliminary data.</text>
</comment>
<gene>
    <name evidence="1" type="ORF">TQ35_0006160</name>
</gene>
<accession>A0ACC6TPM8</accession>
<organism evidence="1 2">
    <name type="scientific">Candidatus Aramenus sulfurataquae</name>
    <dbReference type="NCBI Taxonomy" id="1326980"/>
    <lineage>
        <taxon>Archaea</taxon>
        <taxon>Thermoproteota</taxon>
        <taxon>Thermoprotei</taxon>
        <taxon>Sulfolobales</taxon>
        <taxon>Sulfolobaceae</taxon>
        <taxon>Candidatus Aramenus</taxon>
    </lineage>
</organism>
<sequence>MDISKLIQENYQDEVFGHELYRSLASREKNLKVKETLEELAEGEGRHAEFWKNLASKFNVKLKKMSTWLRLKLLLFLFLRRVIGLTLTLKLSELGEISDSEKYDALSKMDVFSDTEKEEINKIKMEELYHEELLVQAQVNVEKIRDAIYGMSDGLIEVLAGVSGLSGVFVTPLLVGLGGLIIGISGTISMSIGAFLSSKSEEDIKKSASRKGQRVEEEGRSKESVTTTAVSYISGAIIPVAPFLLGFGGILGVLLAYIFTGIATFAVGSIIGLLSDVSPARKGAQMTGLAIGAAIVTHLIGLAFHGIS</sequence>